<name>A0A6M5Y5P2_9BACT</name>
<evidence type="ECO:0000259" key="1">
    <source>
        <dbReference type="Pfam" id="PF12708"/>
    </source>
</evidence>
<evidence type="ECO:0000313" key="3">
    <source>
        <dbReference type="Proteomes" id="UP000502756"/>
    </source>
</evidence>
<organism evidence="2 3">
    <name type="scientific">Spirosoma taeanense</name>
    <dbReference type="NCBI Taxonomy" id="2735870"/>
    <lineage>
        <taxon>Bacteria</taxon>
        <taxon>Pseudomonadati</taxon>
        <taxon>Bacteroidota</taxon>
        <taxon>Cytophagia</taxon>
        <taxon>Cytophagales</taxon>
        <taxon>Cytophagaceae</taxon>
        <taxon>Spirosoma</taxon>
    </lineage>
</organism>
<dbReference type="Gene3D" id="2.160.20.10">
    <property type="entry name" value="Single-stranded right-handed beta-helix, Pectin lyase-like"/>
    <property type="match status" value="1"/>
</dbReference>
<accession>A0A6M5Y5P2</accession>
<evidence type="ECO:0000313" key="2">
    <source>
        <dbReference type="EMBL" id="QJW88012.1"/>
    </source>
</evidence>
<dbReference type="SUPFAM" id="SSF51126">
    <property type="entry name" value="Pectin lyase-like"/>
    <property type="match status" value="1"/>
</dbReference>
<protein>
    <recommendedName>
        <fullName evidence="1">Rhamnogalacturonase A/B/Epimerase-like pectate lyase domain-containing protein</fullName>
    </recommendedName>
</protein>
<reference evidence="2 3" key="1">
    <citation type="submission" date="2020-05" db="EMBL/GenBank/DDBJ databases">
        <title>Genome sequencing of Spirosoma sp. TS118.</title>
        <authorList>
            <person name="Lee J.-H."/>
            <person name="Jeong S."/>
            <person name="Zhao L."/>
            <person name="Jung J.-H."/>
            <person name="Kim M.-K."/>
            <person name="Lim S."/>
        </authorList>
    </citation>
    <scope>NUCLEOTIDE SEQUENCE [LARGE SCALE GENOMIC DNA]</scope>
    <source>
        <strain evidence="2 3">TS118</strain>
    </source>
</reference>
<sequence length="648" mass="70478">MSTDTTIEVSNPPMTLFSAGRLRLSATSLPAVYITDSNKQGIFTYDPSDLTTPHDGVMTIVTITNKRYKRQMAGLRGMDASWFGLKGDGKTDNTAAFTTAKQAAVLYKLPLIIPAGQFLFKTTATLASGLTLKGAGMDKTIFTFGNDFSGKSLFEGVGCSNLTLEDFSITGIAKELEAGIRLNSFPNHATAITLNRLKIIDFWGHGIMLGGSGPKETHFNEEVTITNCRIHRIGQPGALVIKKDSDELFHGIHLNQTTKKLLIQGNFITDCSGDGIFAWQFNNPADQEASAYQIKDNFIARTWMGIEMMSFGANNKSQISDNIVLYPNRNYGFGISVTGDFTDVSGNLVATIERIPLELGMNRGTVSNNRLVISLKKTSEEIGSDTFDDSGEALALAQLYNNAVKFTGNLGYVEARRANGTLAPKLIRGVEIVGKHGEFPPTVFTDYASYPDISDNSFFGLTGAAVCALVTPIRKAQIRNNVFQLSDLRYDSGIIIYGFDWDISNNVFDLTGAAAPVNGNGLVKVHNTLQSNTGTRSQVHLNRFYAPVGWNLVDNSQYVSTINFFIDPVSSDLTVDLAGIKIKAQQGALTQQLSFFGAAPIQKPAPLTSDINLKATDNYGIGEQTIITNLQIRLQELETTLKKVGLQN</sequence>
<dbReference type="Proteomes" id="UP000502756">
    <property type="component" value="Chromosome"/>
</dbReference>
<dbReference type="InterPro" id="IPR012334">
    <property type="entry name" value="Pectin_lyas_fold"/>
</dbReference>
<dbReference type="Pfam" id="PF12708">
    <property type="entry name" value="Pect-lyase_RHGA_epim"/>
    <property type="match status" value="1"/>
</dbReference>
<dbReference type="KEGG" id="stae:HNV11_00800"/>
<gene>
    <name evidence="2" type="ORF">HNV11_00800</name>
</gene>
<dbReference type="InterPro" id="IPR024535">
    <property type="entry name" value="RHGA/B-epi-like_pectate_lyase"/>
</dbReference>
<dbReference type="InterPro" id="IPR006626">
    <property type="entry name" value="PbH1"/>
</dbReference>
<keyword evidence="3" id="KW-1185">Reference proteome</keyword>
<dbReference type="EMBL" id="CP053435">
    <property type="protein sequence ID" value="QJW88012.1"/>
    <property type="molecule type" value="Genomic_DNA"/>
</dbReference>
<dbReference type="AlphaFoldDB" id="A0A6M5Y5P2"/>
<dbReference type="InterPro" id="IPR011050">
    <property type="entry name" value="Pectin_lyase_fold/virulence"/>
</dbReference>
<feature type="domain" description="Rhamnogalacturonase A/B/Epimerase-like pectate lyase" evidence="1">
    <location>
        <begin position="83"/>
        <end position="199"/>
    </location>
</feature>
<proteinExistence type="predicted"/>
<dbReference type="SMART" id="SM00710">
    <property type="entry name" value="PbH1"/>
    <property type="match status" value="7"/>
</dbReference>
<dbReference type="RefSeq" id="WP_171737844.1">
    <property type="nucleotide sequence ID" value="NZ_CP053435.1"/>
</dbReference>